<dbReference type="PANTHER" id="PTHR10438:SF434">
    <property type="entry name" value="THIOREDOXIN H9"/>
    <property type="match status" value="1"/>
</dbReference>
<dbReference type="InterPro" id="IPR017937">
    <property type="entry name" value="Thioredoxin_CS"/>
</dbReference>
<sequence>MVLKRLMRCCCIKDCSTARRRRRHGCIWGGNVHVVTSQENWDQKIEEANKDGKIVVANFSASWCGPCRVISPVYAEMSQELSKTWGIRATPTFFFLKNGQQMDKLVGANKAELQKKVAAVAGAEQTDDACDRRAIFARSQQLRMVLKRLMRCCCCCCIAKHAGDKEMLDFGVGNVHVVTSKENWDQKMEEANKDGKMVVANFSTSWCGPCRDISSVYAEMSQTYPQLMFLTIDADDLMELSDSWDIRAIPTFFFLTNGQQVDKLVGANKAELQKKVAAVAGQTDDACGSRIG</sequence>
<evidence type="ECO:0000259" key="1">
    <source>
        <dbReference type="PROSITE" id="PS51352"/>
    </source>
</evidence>
<proteinExistence type="predicted"/>
<dbReference type="Gene3D" id="3.40.30.10">
    <property type="entry name" value="Glutaredoxin"/>
    <property type="match status" value="2"/>
</dbReference>
<name>A0A2S3HY34_9POAL</name>
<dbReference type="PANTHER" id="PTHR10438">
    <property type="entry name" value="THIOREDOXIN"/>
    <property type="match status" value="1"/>
</dbReference>
<dbReference type="InterPro" id="IPR036249">
    <property type="entry name" value="Thioredoxin-like_sf"/>
</dbReference>
<accession>A0A2S3HY34</accession>
<dbReference type="PROSITE" id="PS00194">
    <property type="entry name" value="THIOREDOXIN_1"/>
    <property type="match status" value="2"/>
</dbReference>
<dbReference type="Gramene" id="PAN32446">
    <property type="protein sequence ID" value="PAN32446"/>
    <property type="gene ID" value="PAHAL_5G487100"/>
</dbReference>
<dbReference type="Pfam" id="PF00085">
    <property type="entry name" value="Thioredoxin"/>
    <property type="match status" value="2"/>
</dbReference>
<dbReference type="InterPro" id="IPR013766">
    <property type="entry name" value="Thioredoxin_domain"/>
</dbReference>
<dbReference type="CDD" id="cd02947">
    <property type="entry name" value="TRX_family"/>
    <property type="match status" value="2"/>
</dbReference>
<dbReference type="Proteomes" id="UP000243499">
    <property type="component" value="Chromosome 5"/>
</dbReference>
<dbReference type="SUPFAM" id="SSF52833">
    <property type="entry name" value="Thioredoxin-like"/>
    <property type="match status" value="2"/>
</dbReference>
<protein>
    <recommendedName>
        <fullName evidence="1">Thioredoxin domain-containing protein</fullName>
    </recommendedName>
</protein>
<dbReference type="EMBL" id="CM008050">
    <property type="protein sequence ID" value="PAN32446.2"/>
    <property type="molecule type" value="Genomic_DNA"/>
</dbReference>
<reference evidence="2" key="1">
    <citation type="submission" date="2018-04" db="EMBL/GenBank/DDBJ databases">
        <title>WGS assembly of Panicum hallii.</title>
        <authorList>
            <person name="Lovell J."/>
            <person name="Jenkins J."/>
            <person name="Lowry D."/>
            <person name="Mamidi S."/>
            <person name="Sreedasyam A."/>
            <person name="Weng X."/>
            <person name="Barry K."/>
            <person name="Bonette J."/>
            <person name="Campitelli B."/>
            <person name="Daum C."/>
            <person name="Gordon S."/>
            <person name="Gould B."/>
            <person name="Lipzen A."/>
            <person name="Macqueen A."/>
            <person name="Palacio-Mejia J."/>
            <person name="Plott C."/>
            <person name="Shakirov E."/>
            <person name="Shu S."/>
            <person name="Yoshinaga Y."/>
            <person name="Zane M."/>
            <person name="Rokhsar D."/>
            <person name="Grimwood J."/>
            <person name="Schmutz J."/>
            <person name="Juenger T."/>
        </authorList>
    </citation>
    <scope>NUCLEOTIDE SEQUENCE [LARGE SCALE GENOMIC DNA]</scope>
    <source>
        <strain evidence="2">FIL2</strain>
    </source>
</reference>
<dbReference type="PROSITE" id="PS51352">
    <property type="entry name" value="THIOREDOXIN_2"/>
    <property type="match status" value="1"/>
</dbReference>
<dbReference type="InterPro" id="IPR050620">
    <property type="entry name" value="Thioredoxin_H-type-like"/>
</dbReference>
<evidence type="ECO:0000313" key="2">
    <source>
        <dbReference type="EMBL" id="PAN32446.2"/>
    </source>
</evidence>
<dbReference type="AlphaFoldDB" id="A0A2S3HY34"/>
<gene>
    <name evidence="2" type="ORF">PAHAL_5G487100</name>
</gene>
<feature type="domain" description="Thioredoxin" evidence="1">
    <location>
        <begin position="156"/>
        <end position="281"/>
    </location>
</feature>
<organism evidence="2">
    <name type="scientific">Panicum hallii</name>
    <dbReference type="NCBI Taxonomy" id="206008"/>
    <lineage>
        <taxon>Eukaryota</taxon>
        <taxon>Viridiplantae</taxon>
        <taxon>Streptophyta</taxon>
        <taxon>Embryophyta</taxon>
        <taxon>Tracheophyta</taxon>
        <taxon>Spermatophyta</taxon>
        <taxon>Magnoliopsida</taxon>
        <taxon>Liliopsida</taxon>
        <taxon>Poales</taxon>
        <taxon>Poaceae</taxon>
        <taxon>PACMAD clade</taxon>
        <taxon>Panicoideae</taxon>
        <taxon>Panicodae</taxon>
        <taxon>Paniceae</taxon>
        <taxon>Panicinae</taxon>
        <taxon>Panicum</taxon>
        <taxon>Panicum sect. Panicum</taxon>
    </lineage>
</organism>